<gene>
    <name evidence="4" type="ORF">IWW36_000331</name>
</gene>
<evidence type="ECO:0000256" key="2">
    <source>
        <dbReference type="SAM" id="Phobius"/>
    </source>
</evidence>
<protein>
    <recommendedName>
        <fullName evidence="3">DUF7137 domain-containing protein</fullName>
    </recommendedName>
</protein>
<feature type="transmembrane region" description="Helical" evidence="2">
    <location>
        <begin position="244"/>
        <end position="261"/>
    </location>
</feature>
<accession>A0A9W8IJ02</accession>
<dbReference type="PANTHER" id="PTHR42028:SF1">
    <property type="entry name" value="YALI0E30657P"/>
    <property type="match status" value="1"/>
</dbReference>
<evidence type="ECO:0000313" key="5">
    <source>
        <dbReference type="Proteomes" id="UP001139887"/>
    </source>
</evidence>
<feature type="compositionally biased region" description="Polar residues" evidence="1">
    <location>
        <begin position="13"/>
        <end position="44"/>
    </location>
</feature>
<dbReference type="Pfam" id="PF23585">
    <property type="entry name" value="DUF7137"/>
    <property type="match status" value="1"/>
</dbReference>
<evidence type="ECO:0000259" key="3">
    <source>
        <dbReference type="Pfam" id="PF23585"/>
    </source>
</evidence>
<dbReference type="PANTHER" id="PTHR42028">
    <property type="entry name" value="CHROMOSOME 1, WHOLE GENOME SHOTGUN SEQUENCE"/>
    <property type="match status" value="1"/>
</dbReference>
<feature type="compositionally biased region" description="Acidic residues" evidence="1">
    <location>
        <begin position="48"/>
        <end position="85"/>
    </location>
</feature>
<dbReference type="Proteomes" id="UP001139887">
    <property type="component" value="Unassembled WGS sequence"/>
</dbReference>
<dbReference type="EMBL" id="JANBUW010000003">
    <property type="protein sequence ID" value="KAJ2852444.1"/>
    <property type="molecule type" value="Genomic_DNA"/>
</dbReference>
<evidence type="ECO:0000313" key="4">
    <source>
        <dbReference type="EMBL" id="KAJ2852444.1"/>
    </source>
</evidence>
<feature type="region of interest" description="Disordered" evidence="1">
    <location>
        <begin position="13"/>
        <end position="97"/>
    </location>
</feature>
<dbReference type="InterPro" id="IPR055561">
    <property type="entry name" value="DUF7137"/>
</dbReference>
<evidence type="ECO:0000256" key="1">
    <source>
        <dbReference type="SAM" id="MobiDB-lite"/>
    </source>
</evidence>
<dbReference type="OrthoDB" id="2435509at2759"/>
<comment type="caution">
    <text evidence="4">The sequence shown here is derived from an EMBL/GenBank/DDBJ whole genome shotgun (WGS) entry which is preliminary data.</text>
</comment>
<feature type="domain" description="DUF7137" evidence="3">
    <location>
        <begin position="89"/>
        <end position="220"/>
    </location>
</feature>
<name>A0A9W8IJ02_9FUNG</name>
<sequence>MIVGFLSLIVVSQAQEDSTKEPTQSPSPTRSSETQTETPTNEQSGSKEDEEEQTTEEQGDIGSDEPTSEDELDSNDEPSFDESYDETGMPGSVSLTTPDYMTIPTPMFEIGQNITLGWEYSNDTKRPPKKLSICGKFPKGSNKSQDQRALCDWDIAVNISGSLRKYVWNTVTHGAPGAAFVADSGYLMYFYDSDYGVNNAVPGAGRIVPSVFWFNMYNSRYDLTNQGVPDGYNPSSAAMVRVGNLWWITTVAMLGITAVFFN</sequence>
<reference evidence="4" key="1">
    <citation type="submission" date="2022-07" db="EMBL/GenBank/DDBJ databases">
        <title>Phylogenomic reconstructions and comparative analyses of Kickxellomycotina fungi.</title>
        <authorList>
            <person name="Reynolds N.K."/>
            <person name="Stajich J.E."/>
            <person name="Barry K."/>
            <person name="Grigoriev I.V."/>
            <person name="Crous P."/>
            <person name="Smith M.E."/>
        </authorList>
    </citation>
    <scope>NUCLEOTIDE SEQUENCE</scope>
    <source>
        <strain evidence="4">NRRL 1566</strain>
    </source>
</reference>
<keyword evidence="2" id="KW-0472">Membrane</keyword>
<dbReference type="AlphaFoldDB" id="A0A9W8IJ02"/>
<proteinExistence type="predicted"/>
<keyword evidence="2" id="KW-0812">Transmembrane</keyword>
<keyword evidence="5" id="KW-1185">Reference proteome</keyword>
<keyword evidence="2" id="KW-1133">Transmembrane helix</keyword>
<organism evidence="4 5">
    <name type="scientific">Coemansia brasiliensis</name>
    <dbReference type="NCBI Taxonomy" id="2650707"/>
    <lineage>
        <taxon>Eukaryota</taxon>
        <taxon>Fungi</taxon>
        <taxon>Fungi incertae sedis</taxon>
        <taxon>Zoopagomycota</taxon>
        <taxon>Kickxellomycotina</taxon>
        <taxon>Kickxellomycetes</taxon>
        <taxon>Kickxellales</taxon>
        <taxon>Kickxellaceae</taxon>
        <taxon>Coemansia</taxon>
    </lineage>
</organism>